<gene>
    <name evidence="2" type="ORF">AAF712_006439</name>
</gene>
<accession>A0ABR2ZZD7</accession>
<comment type="caution">
    <text evidence="2">The sequence shown here is derived from an EMBL/GenBank/DDBJ whole genome shotgun (WGS) entry which is preliminary data.</text>
</comment>
<proteinExistence type="predicted"/>
<evidence type="ECO:0000256" key="1">
    <source>
        <dbReference type="SAM" id="MobiDB-lite"/>
    </source>
</evidence>
<keyword evidence="3" id="KW-1185">Reference proteome</keyword>
<name>A0ABR2ZZD7_9AGAR</name>
<protein>
    <submittedName>
        <fullName evidence="2">Uncharacterized protein</fullName>
    </submittedName>
</protein>
<reference evidence="2 3" key="1">
    <citation type="submission" date="2024-05" db="EMBL/GenBank/DDBJ databases">
        <title>A draft genome resource for the thread blight pathogen Marasmius tenuissimus strain MS-2.</title>
        <authorList>
            <person name="Yulfo-Soto G.E."/>
            <person name="Baruah I.K."/>
            <person name="Amoako-Attah I."/>
            <person name="Bukari Y."/>
            <person name="Meinhardt L.W."/>
            <person name="Bailey B.A."/>
            <person name="Cohen S.P."/>
        </authorList>
    </citation>
    <scope>NUCLEOTIDE SEQUENCE [LARGE SCALE GENOMIC DNA]</scope>
    <source>
        <strain evidence="2 3">MS-2</strain>
    </source>
</reference>
<feature type="region of interest" description="Disordered" evidence="1">
    <location>
        <begin position="524"/>
        <end position="555"/>
    </location>
</feature>
<sequence>MERVVCCVRRSAERWNDISLFRRLLLACGLSRTISFVGIDGLVNASRTFRWADTEDLYTQVVLDNQTNEQRGRLVEKMVASATPCDHALVEWCRTQPDVILNTLRQLPSNEVDWAFEFIKSQEDPIDTLRTKFLPKVHSVQPSDIKLWTSLLSRLHDIGQGAAPSPFDKALLPSIIDDSLLKIATTMQPLPTDYTGSCWTGPLDEHYKAALDKVIPFVELCAKCDAFPVTSTLFQRIWDERSEHHRASLKSFFEHAVELLLPRCSPQNKDFTTALRYLDDPLGVFQQQLEYRILRTMPTATIESLGKWVSDAYRGEAAKSLDFAPKFQATLDLCLSALGPHSSFTPTTWGIMGSKQALQITQFCFSIHTHSEGLLVPILDALPNILRYKTYNSGLSIASRPFSDFACEVTIGCGCNPCNKYLVPFFNGPNQRVRISTDDKTRSHLSSRLTSAQIWGVGWTTNQGKKGRGMQLQIDKPPHLVALGQWVATQDEGKRLLRLLGDVEQQKRILGPDYEWVKETIAGTTVPPAVSSGNPSLKRPASDSNDDQVKRARVQ</sequence>
<dbReference type="Proteomes" id="UP001437256">
    <property type="component" value="Unassembled WGS sequence"/>
</dbReference>
<evidence type="ECO:0000313" key="2">
    <source>
        <dbReference type="EMBL" id="KAL0066635.1"/>
    </source>
</evidence>
<evidence type="ECO:0000313" key="3">
    <source>
        <dbReference type="Proteomes" id="UP001437256"/>
    </source>
</evidence>
<organism evidence="2 3">
    <name type="scientific">Marasmius tenuissimus</name>
    <dbReference type="NCBI Taxonomy" id="585030"/>
    <lineage>
        <taxon>Eukaryota</taxon>
        <taxon>Fungi</taxon>
        <taxon>Dikarya</taxon>
        <taxon>Basidiomycota</taxon>
        <taxon>Agaricomycotina</taxon>
        <taxon>Agaricomycetes</taxon>
        <taxon>Agaricomycetidae</taxon>
        <taxon>Agaricales</taxon>
        <taxon>Marasmiineae</taxon>
        <taxon>Marasmiaceae</taxon>
        <taxon>Marasmius</taxon>
    </lineage>
</organism>
<dbReference type="EMBL" id="JBBXMP010000034">
    <property type="protein sequence ID" value="KAL0066635.1"/>
    <property type="molecule type" value="Genomic_DNA"/>
</dbReference>